<dbReference type="PANTHER" id="PTHR13847:SF213">
    <property type="entry name" value="DEPENDENT OXIDOREDUCTASE, PUTATIVE-RELATED"/>
    <property type="match status" value="1"/>
</dbReference>
<dbReference type="InterPro" id="IPR036188">
    <property type="entry name" value="FAD/NAD-bd_sf"/>
</dbReference>
<evidence type="ECO:0000259" key="1">
    <source>
        <dbReference type="Pfam" id="PF01266"/>
    </source>
</evidence>
<keyword evidence="3" id="KW-1185">Reference proteome</keyword>
<dbReference type="PANTHER" id="PTHR13847">
    <property type="entry name" value="SARCOSINE DEHYDROGENASE-RELATED"/>
    <property type="match status" value="1"/>
</dbReference>
<name>A0A074WHV9_AURM1</name>
<sequence>MGFFDSIKKSWKTLRTAIKTLLDLNHKYEALVARIKQGASLPHRNPTRSYWLEDPPFPELVDIRSKSLPNKADVVIIGSGITGAAVARSLLRESKRKDQDLTITVLEARDICSGATGRNGGHIKASPHETFAKLEAKYGVERAVALTRFQLDHLECLTNLCQSEEFTQAECRKVETVDLFFDQKTFDDVCHTASKLKTLLPEHQGRKFAVSDQVVGAYSYQAGALWPYRLVTSVWSELLDEYPDQITIETHTTVLWVDESGDQDAYNVHTDRGIISCEHLVHATNAWMGHLLPKLNKKATGVRAHMSAQNPGQNSYQGCHGDRSWGLIYGPDDFDYMTQRPSSDGSGDIMLGGGVFRSKDNGIDQIGIWDDSCTDAITSAHLAGILPIVFSQEKQDRQTDNQPRYLQQHWSGIISLTGDSLPFVGKLDPRISARGSGKGSENSSEWIAAGYNGEGMVFAWLCGTALGIMIMGSEQDDIPASPGFPGGKLDEWFPKELLLDNKRFDRLDVLDLADQL</sequence>
<dbReference type="STRING" id="1043003.A0A074WHV9"/>
<dbReference type="SUPFAM" id="SSF51905">
    <property type="entry name" value="FAD/NAD(P)-binding domain"/>
    <property type="match status" value="1"/>
</dbReference>
<protein>
    <submittedName>
        <fullName evidence="2">DAO-domain-containing protein</fullName>
    </submittedName>
</protein>
<dbReference type="Pfam" id="PF01266">
    <property type="entry name" value="DAO"/>
    <property type="match status" value="1"/>
</dbReference>
<dbReference type="GeneID" id="63915476"/>
<dbReference type="GO" id="GO:0005737">
    <property type="term" value="C:cytoplasm"/>
    <property type="evidence" value="ECO:0007669"/>
    <property type="project" value="TreeGrafter"/>
</dbReference>
<dbReference type="AlphaFoldDB" id="A0A074WHV9"/>
<dbReference type="Proteomes" id="UP000030672">
    <property type="component" value="Unassembled WGS sequence"/>
</dbReference>
<gene>
    <name evidence="2" type="ORF">M437DRAFT_50956</name>
</gene>
<evidence type="ECO:0000313" key="2">
    <source>
        <dbReference type="EMBL" id="KEQ62041.1"/>
    </source>
</evidence>
<dbReference type="HOGENOM" id="CLU_022730_2_1_1"/>
<evidence type="ECO:0000313" key="3">
    <source>
        <dbReference type="Proteomes" id="UP000030672"/>
    </source>
</evidence>
<proteinExistence type="predicted"/>
<accession>A0A074WHV9</accession>
<dbReference type="InterPro" id="IPR006076">
    <property type="entry name" value="FAD-dep_OxRdtase"/>
</dbReference>
<dbReference type="RefSeq" id="XP_040879064.1">
    <property type="nucleotide sequence ID" value="XM_041022103.1"/>
</dbReference>
<feature type="domain" description="FAD dependent oxidoreductase" evidence="1">
    <location>
        <begin position="73"/>
        <end position="465"/>
    </location>
</feature>
<reference evidence="2 3" key="1">
    <citation type="journal article" date="2014" name="BMC Genomics">
        <title>Genome sequencing of four Aureobasidium pullulans varieties: biotechnological potential, stress tolerance, and description of new species.</title>
        <authorList>
            <person name="Gostin Ar C."/>
            <person name="Ohm R.A."/>
            <person name="Kogej T."/>
            <person name="Sonjak S."/>
            <person name="Turk M."/>
            <person name="Zajc J."/>
            <person name="Zalar P."/>
            <person name="Grube M."/>
            <person name="Sun H."/>
            <person name="Han J."/>
            <person name="Sharma A."/>
            <person name="Chiniquy J."/>
            <person name="Ngan C.Y."/>
            <person name="Lipzen A."/>
            <person name="Barry K."/>
            <person name="Grigoriev I.V."/>
            <person name="Gunde-Cimerman N."/>
        </authorList>
    </citation>
    <scope>NUCLEOTIDE SEQUENCE [LARGE SCALE GENOMIC DNA]</scope>
    <source>
        <strain evidence="2 3">CBS 110374</strain>
    </source>
</reference>
<dbReference type="EMBL" id="KL584836">
    <property type="protein sequence ID" value="KEQ62041.1"/>
    <property type="molecule type" value="Genomic_DNA"/>
</dbReference>
<dbReference type="Gene3D" id="3.50.50.60">
    <property type="entry name" value="FAD/NAD(P)-binding domain"/>
    <property type="match status" value="1"/>
</dbReference>
<dbReference type="Gene3D" id="3.30.9.10">
    <property type="entry name" value="D-Amino Acid Oxidase, subunit A, domain 2"/>
    <property type="match status" value="1"/>
</dbReference>
<organism evidence="2 3">
    <name type="scientific">Aureobasidium melanogenum (strain CBS 110374)</name>
    <name type="common">Aureobasidium pullulans var. melanogenum</name>
    <dbReference type="NCBI Taxonomy" id="1043003"/>
    <lineage>
        <taxon>Eukaryota</taxon>
        <taxon>Fungi</taxon>
        <taxon>Dikarya</taxon>
        <taxon>Ascomycota</taxon>
        <taxon>Pezizomycotina</taxon>
        <taxon>Dothideomycetes</taxon>
        <taxon>Dothideomycetidae</taxon>
        <taxon>Dothideales</taxon>
        <taxon>Saccotheciaceae</taxon>
        <taxon>Aureobasidium</taxon>
    </lineage>
</organism>